<dbReference type="Proteomes" id="UP001153678">
    <property type="component" value="Unassembled WGS sequence"/>
</dbReference>
<proteinExistence type="predicted"/>
<protein>
    <submittedName>
        <fullName evidence="1">2875_t:CDS:1</fullName>
    </submittedName>
</protein>
<reference evidence="1" key="1">
    <citation type="submission" date="2022-08" db="EMBL/GenBank/DDBJ databases">
        <authorList>
            <person name="Kallberg Y."/>
            <person name="Tangrot J."/>
            <person name="Rosling A."/>
        </authorList>
    </citation>
    <scope>NUCLEOTIDE SEQUENCE</scope>
    <source>
        <strain evidence="1">Wild A</strain>
    </source>
</reference>
<evidence type="ECO:0000313" key="2">
    <source>
        <dbReference type="Proteomes" id="UP001153678"/>
    </source>
</evidence>
<comment type="caution">
    <text evidence="1">The sequence shown here is derived from an EMBL/GenBank/DDBJ whole genome shotgun (WGS) entry which is preliminary data.</text>
</comment>
<dbReference type="AlphaFoldDB" id="A0A9W4SN78"/>
<name>A0A9W4SN78_9GLOM</name>
<evidence type="ECO:0000313" key="1">
    <source>
        <dbReference type="EMBL" id="CAI2175265.1"/>
    </source>
</evidence>
<gene>
    <name evidence="1" type="ORF">FWILDA_LOCUS7006</name>
</gene>
<sequence length="40" mass="4781">MSILENQEISNIAQKVPIPVDLPNTRETCYDYRLYFKKSY</sequence>
<accession>A0A9W4SN78</accession>
<keyword evidence="2" id="KW-1185">Reference proteome</keyword>
<dbReference type="EMBL" id="CAMKVN010001335">
    <property type="protein sequence ID" value="CAI2175265.1"/>
    <property type="molecule type" value="Genomic_DNA"/>
</dbReference>
<organism evidence="1 2">
    <name type="scientific">Funneliformis geosporum</name>
    <dbReference type="NCBI Taxonomy" id="1117311"/>
    <lineage>
        <taxon>Eukaryota</taxon>
        <taxon>Fungi</taxon>
        <taxon>Fungi incertae sedis</taxon>
        <taxon>Mucoromycota</taxon>
        <taxon>Glomeromycotina</taxon>
        <taxon>Glomeromycetes</taxon>
        <taxon>Glomerales</taxon>
        <taxon>Glomeraceae</taxon>
        <taxon>Funneliformis</taxon>
    </lineage>
</organism>